<organism evidence="1">
    <name type="scientific">Marseillevirus LCMAC101</name>
    <dbReference type="NCBI Taxonomy" id="2506602"/>
    <lineage>
        <taxon>Viruses</taxon>
        <taxon>Varidnaviria</taxon>
        <taxon>Bamfordvirae</taxon>
        <taxon>Nucleocytoviricota</taxon>
        <taxon>Megaviricetes</taxon>
        <taxon>Pimascovirales</taxon>
        <taxon>Pimascovirales incertae sedis</taxon>
        <taxon>Marseilleviridae</taxon>
    </lineage>
</organism>
<reference evidence="1" key="1">
    <citation type="journal article" date="2019" name="MBio">
        <title>Virus Genomes from Deep Sea Sediments Expand the Ocean Megavirome and Support Independent Origins of Viral Gigantism.</title>
        <authorList>
            <person name="Backstrom D."/>
            <person name="Yutin N."/>
            <person name="Jorgensen S.L."/>
            <person name="Dharamshi J."/>
            <person name="Homa F."/>
            <person name="Zaremba-Niedwiedzka K."/>
            <person name="Spang A."/>
            <person name="Wolf Y.I."/>
            <person name="Koonin E.V."/>
            <person name="Ettema T.J."/>
        </authorList>
    </citation>
    <scope>NUCLEOTIDE SEQUENCE</scope>
</reference>
<protein>
    <submittedName>
        <fullName evidence="1">Uncharacterized protein</fullName>
    </submittedName>
</protein>
<dbReference type="InterPro" id="IPR029044">
    <property type="entry name" value="Nucleotide-diphossugar_trans"/>
</dbReference>
<proteinExistence type="predicted"/>
<gene>
    <name evidence="1" type="ORF">LCMAC101_02920</name>
</gene>
<dbReference type="SUPFAM" id="SSF53448">
    <property type="entry name" value="Nucleotide-diphospho-sugar transferases"/>
    <property type="match status" value="1"/>
</dbReference>
<evidence type="ECO:0000313" key="1">
    <source>
        <dbReference type="EMBL" id="QBK85697.1"/>
    </source>
</evidence>
<sequence>MSLGFVYQCFKEDLSLFNCLKGVREHYPDAPIYLMRDGGGNDYTETAKYFNCKYIQYEAKVDPHFQRDDPPKELNIQRYLAYLRRMKDALTYLDTDYVLRLEDDVRCTGKIWHIPKFDVIGPFNIYNIFDEVTNHYINYARGSPFSKEKDKLYSYNCDGGAIFKRTSFLEYINHVLKNHQIVYYLYDLNSRNLKHGAIADGLGMLFFGYTVGRSFNIADCEVDIGPLEKYVTILHHYKKDYGKLCDLEELMSKLNDIKIDQMTAIAYSPKVTVKEMAKKYEQDVHK</sequence>
<dbReference type="EMBL" id="MK500327">
    <property type="protein sequence ID" value="QBK85697.1"/>
    <property type="molecule type" value="Genomic_DNA"/>
</dbReference>
<name>A0A481YRY7_9VIRU</name>
<accession>A0A481YRY7</accession>